<feature type="compositionally biased region" description="Basic and acidic residues" evidence="1">
    <location>
        <begin position="43"/>
        <end position="55"/>
    </location>
</feature>
<organism evidence="3 4">
    <name type="scientific">Leersia perrieri</name>
    <dbReference type="NCBI Taxonomy" id="77586"/>
    <lineage>
        <taxon>Eukaryota</taxon>
        <taxon>Viridiplantae</taxon>
        <taxon>Streptophyta</taxon>
        <taxon>Embryophyta</taxon>
        <taxon>Tracheophyta</taxon>
        <taxon>Spermatophyta</taxon>
        <taxon>Magnoliopsida</taxon>
        <taxon>Liliopsida</taxon>
        <taxon>Poales</taxon>
        <taxon>Poaceae</taxon>
        <taxon>BOP clade</taxon>
        <taxon>Oryzoideae</taxon>
        <taxon>Oryzeae</taxon>
        <taxon>Oryzinae</taxon>
        <taxon>Leersia</taxon>
    </lineage>
</organism>
<protein>
    <submittedName>
        <fullName evidence="3">Uncharacterized protein</fullName>
    </submittedName>
</protein>
<feature type="signal peptide" evidence="2">
    <location>
        <begin position="1"/>
        <end position="29"/>
    </location>
</feature>
<keyword evidence="2" id="KW-0732">Signal</keyword>
<evidence type="ECO:0000256" key="2">
    <source>
        <dbReference type="SAM" id="SignalP"/>
    </source>
</evidence>
<name>A0A0D9WMK5_9ORYZ</name>
<dbReference type="HOGENOM" id="CLU_173636_2_0_1"/>
<dbReference type="EnsemblPlants" id="LPERR06G04780.1">
    <property type="protein sequence ID" value="LPERR06G04780.1"/>
    <property type="gene ID" value="LPERR06G04780"/>
</dbReference>
<reference evidence="3" key="3">
    <citation type="submission" date="2015-04" db="UniProtKB">
        <authorList>
            <consortium name="EnsemblPlants"/>
        </authorList>
    </citation>
    <scope>IDENTIFICATION</scope>
</reference>
<dbReference type="Gramene" id="LPERR06G04780.1">
    <property type="protein sequence ID" value="LPERR06G04780.1"/>
    <property type="gene ID" value="LPERR06G04780"/>
</dbReference>
<sequence>MQLKKTQRSEVAASLFALVLALLISNSLAGRDRSFMTDQGSLRQHDEGPETKQNESPRQVYGRMLNVKTNDYGTYDPAPSTDKPHFKLIPN</sequence>
<evidence type="ECO:0000313" key="4">
    <source>
        <dbReference type="Proteomes" id="UP000032180"/>
    </source>
</evidence>
<dbReference type="AlphaFoldDB" id="A0A0D9WMK5"/>
<dbReference type="Proteomes" id="UP000032180">
    <property type="component" value="Chromosome 6"/>
</dbReference>
<evidence type="ECO:0000313" key="3">
    <source>
        <dbReference type="EnsemblPlants" id="LPERR06G04780.1"/>
    </source>
</evidence>
<reference evidence="4" key="2">
    <citation type="submission" date="2013-12" db="EMBL/GenBank/DDBJ databases">
        <authorList>
            <person name="Yu Y."/>
            <person name="Lee S."/>
            <person name="de Baynast K."/>
            <person name="Wissotski M."/>
            <person name="Liu L."/>
            <person name="Talag J."/>
            <person name="Goicoechea J."/>
            <person name="Angelova A."/>
            <person name="Jetty R."/>
            <person name="Kudrna D."/>
            <person name="Golser W."/>
            <person name="Rivera L."/>
            <person name="Zhang J."/>
            <person name="Wing R."/>
        </authorList>
    </citation>
    <scope>NUCLEOTIDE SEQUENCE</scope>
</reference>
<proteinExistence type="predicted"/>
<dbReference type="PANTHER" id="PTHR35290">
    <property type="entry name" value="PROTEIN CASPARIAN STRIP INTEGRITY FACTOR 1-RELATED"/>
    <property type="match status" value="1"/>
</dbReference>
<dbReference type="eggNOG" id="ENOG502S73G">
    <property type="taxonomic scope" value="Eukaryota"/>
</dbReference>
<feature type="chain" id="PRO_5002349206" evidence="2">
    <location>
        <begin position="30"/>
        <end position="91"/>
    </location>
</feature>
<reference evidence="3 4" key="1">
    <citation type="submission" date="2012-08" db="EMBL/GenBank/DDBJ databases">
        <title>Oryza genome evolution.</title>
        <authorList>
            <person name="Wing R.A."/>
        </authorList>
    </citation>
    <scope>NUCLEOTIDE SEQUENCE</scope>
</reference>
<dbReference type="PANTHER" id="PTHR35290:SF2">
    <property type="entry name" value="PROTEIN CASPARIAN STRIP INTEGRITY FACTOR 1"/>
    <property type="match status" value="1"/>
</dbReference>
<feature type="region of interest" description="Disordered" evidence="1">
    <location>
        <begin position="35"/>
        <end position="91"/>
    </location>
</feature>
<accession>A0A0D9WMK5</accession>
<evidence type="ECO:0000256" key="1">
    <source>
        <dbReference type="SAM" id="MobiDB-lite"/>
    </source>
</evidence>
<dbReference type="InterPro" id="IPR038974">
    <property type="entry name" value="CIF1/2"/>
</dbReference>
<keyword evidence="4" id="KW-1185">Reference proteome</keyword>